<protein>
    <recommendedName>
        <fullName evidence="2">Fibronectin type-III domain-containing protein</fullName>
    </recommendedName>
</protein>
<dbReference type="InterPro" id="IPR003961">
    <property type="entry name" value="FN3_dom"/>
</dbReference>
<dbReference type="InterPro" id="IPR013783">
    <property type="entry name" value="Ig-like_fold"/>
</dbReference>
<dbReference type="Gene3D" id="2.60.40.10">
    <property type="entry name" value="Immunoglobulins"/>
    <property type="match status" value="1"/>
</dbReference>
<organism evidence="1">
    <name type="scientific">marine metagenome</name>
    <dbReference type="NCBI Taxonomy" id="408172"/>
    <lineage>
        <taxon>unclassified sequences</taxon>
        <taxon>metagenomes</taxon>
        <taxon>ecological metagenomes</taxon>
    </lineage>
</organism>
<dbReference type="EMBL" id="UINC01061295">
    <property type="protein sequence ID" value="SVB86725.1"/>
    <property type="molecule type" value="Genomic_DNA"/>
</dbReference>
<dbReference type="AlphaFoldDB" id="A0A382HI28"/>
<evidence type="ECO:0000313" key="1">
    <source>
        <dbReference type="EMBL" id="SVB86725.1"/>
    </source>
</evidence>
<dbReference type="GO" id="GO:0030246">
    <property type="term" value="F:carbohydrate binding"/>
    <property type="evidence" value="ECO:0007669"/>
    <property type="project" value="InterPro"/>
</dbReference>
<gene>
    <name evidence="1" type="ORF">METZ01_LOCUS239579</name>
</gene>
<evidence type="ECO:0008006" key="2">
    <source>
        <dbReference type="Google" id="ProtNLM"/>
    </source>
</evidence>
<dbReference type="SUPFAM" id="SSF49265">
    <property type="entry name" value="Fibronectin type III"/>
    <property type="match status" value="1"/>
</dbReference>
<accession>A0A382HI28</accession>
<dbReference type="InterPro" id="IPR013784">
    <property type="entry name" value="Carb-bd-like_fold"/>
</dbReference>
<name>A0A382HI28_9ZZZZ</name>
<dbReference type="InterPro" id="IPR036116">
    <property type="entry name" value="FN3_sf"/>
</dbReference>
<feature type="non-terminal residue" evidence="1">
    <location>
        <position position="468"/>
    </location>
</feature>
<sequence length="468" mass="49243">VIGIENSGRDMTGSTVSTTNTYIPGNAHNMEFSVNIMSPDGSYGDSVAITFPIGVTILAAGPDELGSGSGSYGPEPFNGIDGQTISWGTNANDIAGGLFGSLTVWATLSFDSSLSGPLSVSYHVSDDGWNTPVDVDGNFNINQRDLTDGNLLGYNIYVDGSSISANSYFIEQTSYIITGLTNDQSYTFGVTAAYYPSYESNPMEVTVLPTWLYGDISGTITDPNGIQLDSAIIRAGNKIDTTGYDGTYFLDNLEPGAHTISVQRLNFENDYEEVTVIAQSDAVVQDFVLTPVLARPGGLKATPGDHQVDLIWNAPGTSTSYDLAYYDDNLEAQIGCGGGCEFGVRFTPLGYPAELTTILISVQGTASVTSGSVIAFIDDAGSIEGPGSLTPVTLATALNLPSSTGGILTQYEVDVSAAGIVVNSGDVYIMIQENNSGFLAIANDIDPQSPEYYDRNWAGLGTGSYSTL</sequence>
<dbReference type="Gene3D" id="2.60.40.1120">
    <property type="entry name" value="Carboxypeptidase-like, regulatory domain"/>
    <property type="match status" value="1"/>
</dbReference>
<reference evidence="1" key="1">
    <citation type="submission" date="2018-05" db="EMBL/GenBank/DDBJ databases">
        <authorList>
            <person name="Lanie J.A."/>
            <person name="Ng W.-L."/>
            <person name="Kazmierczak K.M."/>
            <person name="Andrzejewski T.M."/>
            <person name="Davidsen T.M."/>
            <person name="Wayne K.J."/>
            <person name="Tettelin H."/>
            <person name="Glass J.I."/>
            <person name="Rusch D."/>
            <person name="Podicherti R."/>
            <person name="Tsui H.-C.T."/>
            <person name="Winkler M.E."/>
        </authorList>
    </citation>
    <scope>NUCLEOTIDE SEQUENCE</scope>
</reference>
<dbReference type="SUPFAM" id="SSF49452">
    <property type="entry name" value="Starch-binding domain-like"/>
    <property type="match status" value="1"/>
</dbReference>
<dbReference type="CDD" id="cd00063">
    <property type="entry name" value="FN3"/>
    <property type="match status" value="1"/>
</dbReference>
<feature type="non-terminal residue" evidence="1">
    <location>
        <position position="1"/>
    </location>
</feature>
<dbReference type="Pfam" id="PF13620">
    <property type="entry name" value="CarboxypepD_reg"/>
    <property type="match status" value="1"/>
</dbReference>
<proteinExistence type="predicted"/>